<keyword evidence="3" id="KW-1185">Reference proteome</keyword>
<keyword evidence="1" id="KW-0732">Signal</keyword>
<dbReference type="Gene3D" id="2.120.10.30">
    <property type="entry name" value="TolB, C-terminal domain"/>
    <property type="match status" value="1"/>
</dbReference>
<organism evidence="2 3">
    <name type="scientific">Rheinheimera riviphila</name>
    <dbReference type="NCBI Taxonomy" id="1834037"/>
    <lineage>
        <taxon>Bacteria</taxon>
        <taxon>Pseudomonadati</taxon>
        <taxon>Pseudomonadota</taxon>
        <taxon>Gammaproteobacteria</taxon>
        <taxon>Chromatiales</taxon>
        <taxon>Chromatiaceae</taxon>
        <taxon>Rheinheimera</taxon>
    </lineage>
</organism>
<evidence type="ECO:0000256" key="1">
    <source>
        <dbReference type="SAM" id="SignalP"/>
    </source>
</evidence>
<feature type="chain" id="PRO_5019323828" description="WD40 repeat domain-containing protein" evidence="1">
    <location>
        <begin position="23"/>
        <end position="315"/>
    </location>
</feature>
<dbReference type="AlphaFoldDB" id="A0A437R4Y1"/>
<evidence type="ECO:0000313" key="3">
    <source>
        <dbReference type="Proteomes" id="UP000283077"/>
    </source>
</evidence>
<protein>
    <recommendedName>
        <fullName evidence="4">WD40 repeat domain-containing protein</fullName>
    </recommendedName>
</protein>
<name>A0A437R4Y1_9GAMM</name>
<gene>
    <name evidence="2" type="ORF">EOE67_01125</name>
</gene>
<dbReference type="OrthoDB" id="9797498at2"/>
<sequence>MSALTHCSVFIFVAALCSNACAQTATTAAVPAAVPTPAPTAIPTYDVYLADLLDGKIANVKKVNANVGYHNQPAFNLTGTQLYFTSQQGSGEKSQMDIARYDIKTGTLDLFQNTALSEYSPTVLPADQALSAVVVEADGKQRLWRLPVTGEPAVMLPEVVGVGYHAWGPADDVLLFILGKDEADHQIAYRNSNGDLTTLARNIGRGLAWRPGTNEGYFSERKGERLALKMYETQNMQQSAQLVLLPETAQDFRWWNRDLLIASAGQKLHSWQPGDKRWQRWLDLSEHCDGSISRFSFSIDQKQLAFVCQPAAVKP</sequence>
<dbReference type="InterPro" id="IPR011042">
    <property type="entry name" value="6-blade_b-propeller_TolB-like"/>
</dbReference>
<dbReference type="RefSeq" id="WP_127697217.1">
    <property type="nucleotide sequence ID" value="NZ_SACS01000001.1"/>
</dbReference>
<reference evidence="2 3" key="1">
    <citation type="submission" date="2019-01" db="EMBL/GenBank/DDBJ databases">
        <authorList>
            <person name="Chen W.-M."/>
        </authorList>
    </citation>
    <scope>NUCLEOTIDE SEQUENCE [LARGE SCALE GENOMIC DNA]</scope>
    <source>
        <strain evidence="2 3">KYPC3</strain>
    </source>
</reference>
<evidence type="ECO:0000313" key="2">
    <source>
        <dbReference type="EMBL" id="RVU41831.1"/>
    </source>
</evidence>
<proteinExistence type="predicted"/>
<accession>A0A437R4Y1</accession>
<dbReference type="SUPFAM" id="SSF82171">
    <property type="entry name" value="DPP6 N-terminal domain-like"/>
    <property type="match status" value="1"/>
</dbReference>
<feature type="signal peptide" evidence="1">
    <location>
        <begin position="1"/>
        <end position="22"/>
    </location>
</feature>
<comment type="caution">
    <text evidence="2">The sequence shown here is derived from an EMBL/GenBank/DDBJ whole genome shotgun (WGS) entry which is preliminary data.</text>
</comment>
<dbReference type="EMBL" id="SACS01000001">
    <property type="protein sequence ID" value="RVU41831.1"/>
    <property type="molecule type" value="Genomic_DNA"/>
</dbReference>
<evidence type="ECO:0008006" key="4">
    <source>
        <dbReference type="Google" id="ProtNLM"/>
    </source>
</evidence>
<dbReference type="Proteomes" id="UP000283077">
    <property type="component" value="Unassembled WGS sequence"/>
</dbReference>